<evidence type="ECO:0000313" key="3">
    <source>
        <dbReference type="Proteomes" id="UP000006426"/>
    </source>
</evidence>
<geneLocation type="plasmid" evidence="3">
    <name>pmppla107</name>
</geneLocation>
<gene>
    <name evidence="2" type="ORF">PLA107_033285</name>
</gene>
<name>A0AAD0PWM1_PSEAV</name>
<feature type="signal peptide" evidence="1">
    <location>
        <begin position="1"/>
        <end position="22"/>
    </location>
</feature>
<keyword evidence="1" id="KW-0732">Signal</keyword>
<protein>
    <recommendedName>
        <fullName evidence="4">Lipoprotein</fullName>
    </recommendedName>
</protein>
<dbReference type="EMBL" id="CP031226">
    <property type="protein sequence ID" value="AXH60087.1"/>
    <property type="molecule type" value="Genomic_DNA"/>
</dbReference>
<proteinExistence type="predicted"/>
<dbReference type="Proteomes" id="UP000006426">
    <property type="component" value="Plasmid pmppla107"/>
</dbReference>
<reference evidence="2 3" key="1">
    <citation type="journal article" date="2011" name="PLoS Pathog.">
        <title>Dynamic evolution of pathogenicity revealed by sequencing and comparative genomics of 19 Pseudomonas syringae isolates.</title>
        <authorList>
            <person name="Baltrus D.A."/>
            <person name="Nishimura M.T."/>
            <person name="Romanchuk A."/>
            <person name="Chang J.H."/>
            <person name="Mukhtar M.S."/>
            <person name="Cherkis K."/>
            <person name="Roach J."/>
            <person name="Grant S.R."/>
            <person name="Jones C.D."/>
            <person name="Dangl J.L."/>
        </authorList>
    </citation>
    <scope>NUCLEOTIDE SEQUENCE [LARGE SCALE GENOMIC DNA]</scope>
    <source>
        <strain evidence="2 3">M301315</strain>
    </source>
</reference>
<dbReference type="PROSITE" id="PS51257">
    <property type="entry name" value="PROKAR_LIPOPROTEIN"/>
    <property type="match status" value="1"/>
</dbReference>
<dbReference type="AlphaFoldDB" id="A0AAD0PWM1"/>
<dbReference type="RefSeq" id="WP_005742831.1">
    <property type="nucleotide sequence ID" value="NZ_CP031226.1"/>
</dbReference>
<evidence type="ECO:0000256" key="1">
    <source>
        <dbReference type="SAM" id="SignalP"/>
    </source>
</evidence>
<evidence type="ECO:0008006" key="4">
    <source>
        <dbReference type="Google" id="ProtNLM"/>
    </source>
</evidence>
<accession>A0AAD0PWM1</accession>
<keyword evidence="2" id="KW-0614">Plasmid</keyword>
<feature type="chain" id="PRO_5042219146" description="Lipoprotein" evidence="1">
    <location>
        <begin position="23"/>
        <end position="254"/>
    </location>
</feature>
<dbReference type="GeneID" id="39473915"/>
<sequence length="254" mass="27522">MKMLKILAAASAIALLAGCAGVAQQPVDPGHYTYDGIPDQMIDAWVGAATPTGEKTGWTFTMDLRKKELSVATYYSRDCQSMLKYQRTEANGGVLLLEQGRSGKACFANHYVRLTQQDLNSLSYAYYTIEGKMTAEGTMRRSGTTGFKVNMNQALIGTWSGPVTLANGQNTTAQVSIGPSQVSSVKYASGCQSRLLYRNFLRASVAFEEHANSGDQACAGVITTFSLAKDGRLLRTNANAQGQKISETFLKRVR</sequence>
<evidence type="ECO:0000313" key="2">
    <source>
        <dbReference type="EMBL" id="AXH60087.1"/>
    </source>
</evidence>
<organism evidence="2 3">
    <name type="scientific">Pseudomonas amygdali pv. lachrymans str. M301315</name>
    <dbReference type="NCBI Taxonomy" id="629260"/>
    <lineage>
        <taxon>Bacteria</taxon>
        <taxon>Pseudomonadati</taxon>
        <taxon>Pseudomonadota</taxon>
        <taxon>Gammaproteobacteria</taxon>
        <taxon>Pseudomonadales</taxon>
        <taxon>Pseudomonadaceae</taxon>
        <taxon>Pseudomonas</taxon>
        <taxon>Pseudomonas amygdali</taxon>
    </lineage>
</organism>